<comment type="similarity">
    <text evidence="4">Belongs to the TrhO family.</text>
</comment>
<keyword evidence="2 4" id="KW-0560">Oxidoreductase</keyword>
<dbReference type="InterPro" id="IPR022111">
    <property type="entry name" value="Rhodanese_C"/>
</dbReference>
<dbReference type="GO" id="GO:0016705">
    <property type="term" value="F:oxidoreductase activity, acting on paired donors, with incorporation or reduction of molecular oxygen"/>
    <property type="evidence" value="ECO:0007669"/>
    <property type="project" value="UniProtKB-UniRule"/>
</dbReference>
<dbReference type="RefSeq" id="WP_158341201.1">
    <property type="nucleotide sequence ID" value="NZ_CP029161.1"/>
</dbReference>
<dbReference type="Pfam" id="PF12368">
    <property type="entry name" value="Rhodanese_C"/>
    <property type="match status" value="1"/>
</dbReference>
<dbReference type="EMBL" id="CP029161">
    <property type="protein sequence ID" value="AWH90430.1"/>
    <property type="molecule type" value="Genomic_DNA"/>
</dbReference>
<feature type="domain" description="Rhodanese" evidence="5">
    <location>
        <begin position="146"/>
        <end position="236"/>
    </location>
</feature>
<dbReference type="Pfam" id="PF00581">
    <property type="entry name" value="Rhodanese"/>
    <property type="match status" value="1"/>
</dbReference>
<name>A0A2U8DF25_9GAMM</name>
<accession>A0A2U8DF25</accession>
<evidence type="ECO:0000259" key="5">
    <source>
        <dbReference type="PROSITE" id="PS50206"/>
    </source>
</evidence>
<organism evidence="6 7">
    <name type="scientific">Buchnera aphidicola</name>
    <name type="common">Melanaphis sacchari</name>
    <dbReference type="NCBI Taxonomy" id="2173854"/>
    <lineage>
        <taxon>Bacteria</taxon>
        <taxon>Pseudomonadati</taxon>
        <taxon>Pseudomonadota</taxon>
        <taxon>Gammaproteobacteria</taxon>
        <taxon>Enterobacterales</taxon>
        <taxon>Erwiniaceae</taxon>
        <taxon>Buchnera</taxon>
    </lineage>
</organism>
<evidence type="ECO:0000256" key="2">
    <source>
        <dbReference type="ARBA" id="ARBA00023002"/>
    </source>
</evidence>
<dbReference type="SMART" id="SM00450">
    <property type="entry name" value="RHOD"/>
    <property type="match status" value="1"/>
</dbReference>
<dbReference type="InterPro" id="IPR020936">
    <property type="entry name" value="TrhO"/>
</dbReference>
<comment type="function">
    <text evidence="3">Catalyzes oxygen-dependent 5-hydroxyuridine (ho5U) modification at position 34 in tRNAs, the first step in 5-carboxymethoxyuridine (cmo5U) biosynthesis. May be part of an alternate pathway, which is able to bypass cmo5U biogenesis in a subset of tRNAs under aerobic conditions.</text>
</comment>
<sequence length="311" mass="36730">MSNLCNRYSKSQLKKNIFSIKERRLILSFYKYFSIKDPQYYRDEIYKFFFKNNVLGRVYISYEGINAQISILKNFYFSMKNFLYNFDSELNNLRINEALSHDKNAFWVLSVKVKKYIVNDGISNPSFNLKKVGTYIKAKEVNNMLNEGEALFVDMRNSYEYKIGHFQNAIEVKSKTFREQLKKVVKLIEYAKNKKIVMYCTGGIRCEKATAWMIFNGFKYIYHLDGGIIGYVNDAKNNGLPIYFKGSNFVFDNRMSEKVSNDIISFCKQCNQPSNRYTNCKFNLCHLLFIQCDNCQRFFKNCCSVNCMEHI</sequence>
<evidence type="ECO:0000313" key="6">
    <source>
        <dbReference type="EMBL" id="AWH90430.1"/>
    </source>
</evidence>
<dbReference type="GO" id="GO:0006400">
    <property type="term" value="P:tRNA modification"/>
    <property type="evidence" value="ECO:0007669"/>
    <property type="project" value="UniProtKB-UniRule"/>
</dbReference>
<evidence type="ECO:0000256" key="4">
    <source>
        <dbReference type="HAMAP-Rule" id="MF_00469"/>
    </source>
</evidence>
<dbReference type="Pfam" id="PF17773">
    <property type="entry name" value="UPF0176_N"/>
    <property type="match status" value="1"/>
</dbReference>
<dbReference type="Gene3D" id="3.30.70.100">
    <property type="match status" value="1"/>
</dbReference>
<dbReference type="InterPro" id="IPR036873">
    <property type="entry name" value="Rhodanese-like_dom_sf"/>
</dbReference>
<gene>
    <name evidence="4" type="primary">trhO</name>
    <name evidence="6" type="ORF">DD681_01220</name>
</gene>
<comment type="catalytic activity">
    <reaction evidence="4">
        <text>uridine(34) in tRNA + AH2 + O2 = 5-hydroxyuridine(34) in tRNA + A + H2O</text>
        <dbReference type="Rhea" id="RHEA:64224"/>
        <dbReference type="Rhea" id="RHEA-COMP:11727"/>
        <dbReference type="Rhea" id="RHEA-COMP:13381"/>
        <dbReference type="ChEBI" id="CHEBI:13193"/>
        <dbReference type="ChEBI" id="CHEBI:15377"/>
        <dbReference type="ChEBI" id="CHEBI:15379"/>
        <dbReference type="ChEBI" id="CHEBI:17499"/>
        <dbReference type="ChEBI" id="CHEBI:65315"/>
        <dbReference type="ChEBI" id="CHEBI:136877"/>
    </reaction>
</comment>
<reference evidence="6 7" key="1">
    <citation type="submission" date="2018-04" db="EMBL/GenBank/DDBJ databases">
        <title>Genome sequence of Buchnera aphidicola from Melaphis sacchari.</title>
        <authorList>
            <person name="Geib S.M."/>
            <person name="Palmer N.A."/>
            <person name="Sattler S.E."/>
            <person name="Sarath G."/>
        </authorList>
    </citation>
    <scope>NUCLEOTIDE SEQUENCE [LARGE SCALE GENOMIC DNA]</scope>
    <source>
        <strain evidence="6 7">LSU</strain>
    </source>
</reference>
<dbReference type="NCBIfam" id="NF001133">
    <property type="entry name" value="PRK00142.1-1"/>
    <property type="match status" value="1"/>
</dbReference>
<dbReference type="OrthoDB" id="9778326at2"/>
<dbReference type="PANTHER" id="PTHR43846">
    <property type="entry name" value="UPF0176 PROTEIN YCEA"/>
    <property type="match status" value="1"/>
</dbReference>
<proteinExistence type="inferred from homology"/>
<dbReference type="SUPFAM" id="SSF52821">
    <property type="entry name" value="Rhodanese/Cell cycle control phosphatase"/>
    <property type="match status" value="1"/>
</dbReference>
<dbReference type="AlphaFoldDB" id="A0A2U8DF25"/>
<dbReference type="InterPro" id="IPR040503">
    <property type="entry name" value="TRHO_N"/>
</dbReference>
<dbReference type="Gene3D" id="3.40.250.10">
    <property type="entry name" value="Rhodanese-like domain"/>
    <property type="match status" value="1"/>
</dbReference>
<evidence type="ECO:0000256" key="3">
    <source>
        <dbReference type="ARBA" id="ARBA00045625"/>
    </source>
</evidence>
<evidence type="ECO:0000256" key="1">
    <source>
        <dbReference type="ARBA" id="ARBA00022694"/>
    </source>
</evidence>
<dbReference type="Proteomes" id="UP000244884">
    <property type="component" value="Chromosome"/>
</dbReference>
<evidence type="ECO:0000313" key="7">
    <source>
        <dbReference type="Proteomes" id="UP000244884"/>
    </source>
</evidence>
<dbReference type="EC" id="1.14.-.-" evidence="4"/>
<dbReference type="HAMAP" id="MF_00469">
    <property type="entry name" value="TrhO"/>
    <property type="match status" value="1"/>
</dbReference>
<dbReference type="CDD" id="cd01518">
    <property type="entry name" value="RHOD_YceA"/>
    <property type="match status" value="1"/>
</dbReference>
<keyword evidence="1 4" id="KW-0819">tRNA processing</keyword>
<dbReference type="PANTHER" id="PTHR43846:SF1">
    <property type="entry name" value="TRNA URIDINE(34) HYDROXYLASE"/>
    <property type="match status" value="1"/>
</dbReference>
<protein>
    <recommendedName>
        <fullName evidence="4">tRNA uridine(34) hydroxylase</fullName>
        <ecNumber evidence="4">1.14.-.-</ecNumber>
    </recommendedName>
    <alternativeName>
        <fullName evidence="4">tRNA hydroxylation protein O</fullName>
    </alternativeName>
</protein>
<dbReference type="PROSITE" id="PS50206">
    <property type="entry name" value="RHODANESE_3"/>
    <property type="match status" value="1"/>
</dbReference>
<dbReference type="InterPro" id="IPR001763">
    <property type="entry name" value="Rhodanese-like_dom"/>
</dbReference>